<protein>
    <submittedName>
        <fullName evidence="1">Uncharacterized protein</fullName>
    </submittedName>
</protein>
<dbReference type="EMBL" id="UZAL01034535">
    <property type="protein sequence ID" value="VDP65599.1"/>
    <property type="molecule type" value="Genomic_DNA"/>
</dbReference>
<dbReference type="STRING" id="31246.A0A183PJ07"/>
<accession>A0A183PJ07</accession>
<organism evidence="1 2">
    <name type="scientific">Schistosoma mattheei</name>
    <dbReference type="NCBI Taxonomy" id="31246"/>
    <lineage>
        <taxon>Eukaryota</taxon>
        <taxon>Metazoa</taxon>
        <taxon>Spiralia</taxon>
        <taxon>Lophotrochozoa</taxon>
        <taxon>Platyhelminthes</taxon>
        <taxon>Trematoda</taxon>
        <taxon>Digenea</taxon>
        <taxon>Strigeidida</taxon>
        <taxon>Schistosomatoidea</taxon>
        <taxon>Schistosomatidae</taxon>
        <taxon>Schistosoma</taxon>
    </lineage>
</organism>
<keyword evidence="2" id="KW-1185">Reference proteome</keyword>
<gene>
    <name evidence="1" type="ORF">SMTD_LOCUS14343</name>
</gene>
<sequence>MITEFIEVVTSMVVIYKRKTAIDKSSTVKNSSIFSTLKSNKTKTKNLTQSEGASQKENNIIDKLKIIPLNETIEVNKDDSTESINNKAQMMNDSTDTTMKNHNKDQVVDVYNQNRIVASISKESLTVSEMTVW</sequence>
<evidence type="ECO:0000313" key="1">
    <source>
        <dbReference type="EMBL" id="VDP65599.1"/>
    </source>
</evidence>
<dbReference type="AlphaFoldDB" id="A0A183PJ07"/>
<dbReference type="Proteomes" id="UP000269396">
    <property type="component" value="Unassembled WGS sequence"/>
</dbReference>
<evidence type="ECO:0000313" key="2">
    <source>
        <dbReference type="Proteomes" id="UP000269396"/>
    </source>
</evidence>
<reference evidence="1 2" key="1">
    <citation type="submission" date="2018-11" db="EMBL/GenBank/DDBJ databases">
        <authorList>
            <consortium name="Pathogen Informatics"/>
        </authorList>
    </citation>
    <scope>NUCLEOTIDE SEQUENCE [LARGE SCALE GENOMIC DNA]</scope>
    <source>
        <strain>Denwood</strain>
        <strain evidence="2">Zambia</strain>
    </source>
</reference>
<name>A0A183PJ07_9TREM</name>
<proteinExistence type="predicted"/>